<evidence type="ECO:0000313" key="3">
    <source>
        <dbReference type="EMBL" id="KAK8839957.1"/>
    </source>
</evidence>
<feature type="compositionally biased region" description="Polar residues" evidence="1">
    <location>
        <begin position="257"/>
        <end position="281"/>
    </location>
</feature>
<sequence length="281" mass="32226">MIECCLSYACADVDGSVITNKSIPKWRRYTMWACLIALGCSIIVALVFGLLLFIRLNPYYFFGKTQAKKIYFVSLVFNIISIIAFCIFLSFLCKVWKRKKTKCVFMAFNFFVWISVACSFLCYLFGSPSIKTELTDNLPCSAPLDEVYKAILEKHPNEYDDFRIKFLDWHENLDINDICGNVLVPLLIIEILQFAFYITFAGFLSGCCCCPPISQVENDDEDQSQNQNDSANNMPNQFDQMIPNQNNPNQYPNQNNKSLNQAEEQNNNPTQSMQNLDINTP</sequence>
<evidence type="ECO:0008006" key="5">
    <source>
        <dbReference type="Google" id="ProtNLM"/>
    </source>
</evidence>
<keyword evidence="2" id="KW-1133">Transmembrane helix</keyword>
<feature type="region of interest" description="Disordered" evidence="1">
    <location>
        <begin position="218"/>
        <end position="281"/>
    </location>
</feature>
<protein>
    <recommendedName>
        <fullName evidence="5">Transmembrane protein</fullName>
    </recommendedName>
</protein>
<keyword evidence="2" id="KW-0472">Membrane</keyword>
<feature type="compositionally biased region" description="Low complexity" evidence="1">
    <location>
        <begin position="224"/>
        <end position="233"/>
    </location>
</feature>
<reference evidence="3 4" key="1">
    <citation type="submission" date="2024-04" db="EMBL/GenBank/DDBJ databases">
        <title>Tritrichomonas musculus Genome.</title>
        <authorList>
            <person name="Alves-Ferreira E."/>
            <person name="Grigg M."/>
            <person name="Lorenzi H."/>
            <person name="Galac M."/>
        </authorList>
    </citation>
    <scope>NUCLEOTIDE SEQUENCE [LARGE SCALE GENOMIC DNA]</scope>
    <source>
        <strain evidence="3 4">EAF2021</strain>
    </source>
</reference>
<evidence type="ECO:0000256" key="2">
    <source>
        <dbReference type="SAM" id="Phobius"/>
    </source>
</evidence>
<feature type="compositionally biased region" description="Low complexity" evidence="1">
    <location>
        <begin position="243"/>
        <end position="256"/>
    </location>
</feature>
<dbReference type="EMBL" id="JAPFFF010000050">
    <property type="protein sequence ID" value="KAK8839957.1"/>
    <property type="molecule type" value="Genomic_DNA"/>
</dbReference>
<dbReference type="Proteomes" id="UP001470230">
    <property type="component" value="Unassembled WGS sequence"/>
</dbReference>
<feature type="transmembrane region" description="Helical" evidence="2">
    <location>
        <begin position="29"/>
        <end position="54"/>
    </location>
</feature>
<comment type="caution">
    <text evidence="3">The sequence shown here is derived from an EMBL/GenBank/DDBJ whole genome shotgun (WGS) entry which is preliminary data.</text>
</comment>
<feature type="transmembrane region" description="Helical" evidence="2">
    <location>
        <begin position="70"/>
        <end position="92"/>
    </location>
</feature>
<organism evidence="3 4">
    <name type="scientific">Tritrichomonas musculus</name>
    <dbReference type="NCBI Taxonomy" id="1915356"/>
    <lineage>
        <taxon>Eukaryota</taxon>
        <taxon>Metamonada</taxon>
        <taxon>Parabasalia</taxon>
        <taxon>Tritrichomonadida</taxon>
        <taxon>Tritrichomonadidae</taxon>
        <taxon>Tritrichomonas</taxon>
    </lineage>
</organism>
<feature type="transmembrane region" description="Helical" evidence="2">
    <location>
        <begin position="104"/>
        <end position="126"/>
    </location>
</feature>
<gene>
    <name evidence="3" type="ORF">M9Y10_031672</name>
</gene>
<proteinExistence type="predicted"/>
<name>A0ABR2H300_9EUKA</name>
<evidence type="ECO:0000313" key="4">
    <source>
        <dbReference type="Proteomes" id="UP001470230"/>
    </source>
</evidence>
<accession>A0ABR2H300</accession>
<keyword evidence="2" id="KW-0812">Transmembrane</keyword>
<keyword evidence="4" id="KW-1185">Reference proteome</keyword>
<evidence type="ECO:0000256" key="1">
    <source>
        <dbReference type="SAM" id="MobiDB-lite"/>
    </source>
</evidence>